<name>A0A396K052_MEDTR</name>
<proteinExistence type="predicted"/>
<sequence>MRFYIYRDMHSYIYICSVVPRRNGILEFGNQTNYRLEKVFYFSY</sequence>
<comment type="caution">
    <text evidence="1">The sequence shown here is derived from an EMBL/GenBank/DDBJ whole genome shotgun (WGS) entry which is preliminary data.</text>
</comment>
<organism evidence="1 2">
    <name type="scientific">Medicago truncatula</name>
    <name type="common">Barrel medic</name>
    <name type="synonym">Medicago tribuloides</name>
    <dbReference type="NCBI Taxonomy" id="3880"/>
    <lineage>
        <taxon>Eukaryota</taxon>
        <taxon>Viridiplantae</taxon>
        <taxon>Streptophyta</taxon>
        <taxon>Embryophyta</taxon>
        <taxon>Tracheophyta</taxon>
        <taxon>Spermatophyta</taxon>
        <taxon>Magnoliopsida</taxon>
        <taxon>eudicotyledons</taxon>
        <taxon>Gunneridae</taxon>
        <taxon>Pentapetalae</taxon>
        <taxon>rosids</taxon>
        <taxon>fabids</taxon>
        <taxon>Fabales</taxon>
        <taxon>Fabaceae</taxon>
        <taxon>Papilionoideae</taxon>
        <taxon>50 kb inversion clade</taxon>
        <taxon>NPAAA clade</taxon>
        <taxon>Hologalegina</taxon>
        <taxon>IRL clade</taxon>
        <taxon>Trifolieae</taxon>
        <taxon>Medicago</taxon>
    </lineage>
</organism>
<evidence type="ECO:0000313" key="2">
    <source>
        <dbReference type="Proteomes" id="UP000265566"/>
    </source>
</evidence>
<dbReference type="AlphaFoldDB" id="A0A396K052"/>
<reference evidence="2" key="1">
    <citation type="journal article" date="2018" name="Nat. Plants">
        <title>Whole-genome landscape of Medicago truncatula symbiotic genes.</title>
        <authorList>
            <person name="Pecrix Y."/>
            <person name="Staton S.E."/>
            <person name="Sallet E."/>
            <person name="Lelandais-Briere C."/>
            <person name="Moreau S."/>
            <person name="Carrere S."/>
            <person name="Blein T."/>
            <person name="Jardinaud M.F."/>
            <person name="Latrasse D."/>
            <person name="Zouine M."/>
            <person name="Zahm M."/>
            <person name="Kreplak J."/>
            <person name="Mayjonade B."/>
            <person name="Satge C."/>
            <person name="Perez M."/>
            <person name="Cauet S."/>
            <person name="Marande W."/>
            <person name="Chantry-Darmon C."/>
            <person name="Lopez-Roques C."/>
            <person name="Bouchez O."/>
            <person name="Berard A."/>
            <person name="Debelle F."/>
            <person name="Munos S."/>
            <person name="Bendahmane A."/>
            <person name="Berges H."/>
            <person name="Niebel A."/>
            <person name="Buitink J."/>
            <person name="Frugier F."/>
            <person name="Benhamed M."/>
            <person name="Crespi M."/>
            <person name="Gouzy J."/>
            <person name="Gamas P."/>
        </authorList>
    </citation>
    <scope>NUCLEOTIDE SEQUENCE [LARGE SCALE GENOMIC DNA]</scope>
    <source>
        <strain evidence="2">cv. Jemalong A17</strain>
    </source>
</reference>
<gene>
    <name evidence="1" type="ORF">MtrunA17_Chr1g0202551</name>
</gene>
<dbReference type="Gramene" id="rna5838">
    <property type="protein sequence ID" value="RHN81753.1"/>
    <property type="gene ID" value="gene5838"/>
</dbReference>
<protein>
    <submittedName>
        <fullName evidence="1">Uncharacterized protein</fullName>
    </submittedName>
</protein>
<dbReference type="EMBL" id="PSQE01000001">
    <property type="protein sequence ID" value="RHN81753.1"/>
    <property type="molecule type" value="Genomic_DNA"/>
</dbReference>
<evidence type="ECO:0000313" key="1">
    <source>
        <dbReference type="EMBL" id="RHN81753.1"/>
    </source>
</evidence>
<dbReference type="Proteomes" id="UP000265566">
    <property type="component" value="Chromosome 1"/>
</dbReference>
<accession>A0A396K052</accession>